<dbReference type="EMBL" id="KB516041">
    <property type="protein sequence ID" value="EMP39644.1"/>
    <property type="molecule type" value="Genomic_DNA"/>
</dbReference>
<gene>
    <name evidence="3" type="ORF">UY3_03132</name>
</gene>
<organism evidence="3 4">
    <name type="scientific">Chelonia mydas</name>
    <name type="common">Green sea-turtle</name>
    <name type="synonym">Chelonia agassizi</name>
    <dbReference type="NCBI Taxonomy" id="8469"/>
    <lineage>
        <taxon>Eukaryota</taxon>
        <taxon>Metazoa</taxon>
        <taxon>Chordata</taxon>
        <taxon>Craniata</taxon>
        <taxon>Vertebrata</taxon>
        <taxon>Euteleostomi</taxon>
        <taxon>Archelosauria</taxon>
        <taxon>Testudinata</taxon>
        <taxon>Testudines</taxon>
        <taxon>Cryptodira</taxon>
        <taxon>Durocryptodira</taxon>
        <taxon>Americhelydia</taxon>
        <taxon>Chelonioidea</taxon>
        <taxon>Cheloniidae</taxon>
        <taxon>Chelonia</taxon>
    </lineage>
</organism>
<feature type="compositionally biased region" description="Polar residues" evidence="1">
    <location>
        <begin position="113"/>
        <end position="123"/>
    </location>
</feature>
<dbReference type="PANTHER" id="PTHR47595">
    <property type="entry name" value="HEAT SHOCK 70 KDA PROTEIN 14"/>
    <property type="match status" value="1"/>
</dbReference>
<evidence type="ECO:0000313" key="4">
    <source>
        <dbReference type="Proteomes" id="UP000031443"/>
    </source>
</evidence>
<dbReference type="InterPro" id="IPR044822">
    <property type="entry name" value="Myb_DNA-bind_4"/>
</dbReference>
<evidence type="ECO:0000313" key="3">
    <source>
        <dbReference type="EMBL" id="EMP39644.1"/>
    </source>
</evidence>
<evidence type="ECO:0000256" key="1">
    <source>
        <dbReference type="SAM" id="MobiDB-lite"/>
    </source>
</evidence>
<dbReference type="Proteomes" id="UP000031443">
    <property type="component" value="Unassembled WGS sequence"/>
</dbReference>
<dbReference type="AlphaFoldDB" id="M7BQZ2"/>
<name>M7BQZ2_CHEMY</name>
<accession>M7BQZ2</accession>
<feature type="region of interest" description="Disordered" evidence="1">
    <location>
        <begin position="75"/>
        <end position="132"/>
    </location>
</feature>
<sequence>MAEKGYTRDTQQCHVKIKELRQAFQKAREANSHSGSELQTCCFHKELRAILSSDPTMTPKSSVDTSEELVFRASAGNTEQEVLDKEEEEENERQASGGMRDSLRESQELFVTPEQSSQPQNSIMVEHWGRNL</sequence>
<proteinExistence type="predicted"/>
<evidence type="ECO:0000259" key="2">
    <source>
        <dbReference type="Pfam" id="PF13837"/>
    </source>
</evidence>
<feature type="domain" description="Myb/SANT-like DNA-binding" evidence="2">
    <location>
        <begin position="1"/>
        <end position="49"/>
    </location>
</feature>
<keyword evidence="4" id="KW-1185">Reference proteome</keyword>
<dbReference type="PANTHER" id="PTHR47595:SF1">
    <property type="entry name" value="MYB_SANT-LIKE DNA-BINDING DOMAIN-CONTAINING PROTEIN"/>
    <property type="match status" value="1"/>
</dbReference>
<protein>
    <recommendedName>
        <fullName evidence="2">Myb/SANT-like DNA-binding domain-containing protein</fullName>
    </recommendedName>
</protein>
<reference evidence="4" key="1">
    <citation type="journal article" date="2013" name="Nat. Genet.">
        <title>The draft genomes of soft-shell turtle and green sea turtle yield insights into the development and evolution of the turtle-specific body plan.</title>
        <authorList>
            <person name="Wang Z."/>
            <person name="Pascual-Anaya J."/>
            <person name="Zadissa A."/>
            <person name="Li W."/>
            <person name="Niimura Y."/>
            <person name="Huang Z."/>
            <person name="Li C."/>
            <person name="White S."/>
            <person name="Xiong Z."/>
            <person name="Fang D."/>
            <person name="Wang B."/>
            <person name="Ming Y."/>
            <person name="Chen Y."/>
            <person name="Zheng Y."/>
            <person name="Kuraku S."/>
            <person name="Pignatelli M."/>
            <person name="Herrero J."/>
            <person name="Beal K."/>
            <person name="Nozawa M."/>
            <person name="Li Q."/>
            <person name="Wang J."/>
            <person name="Zhang H."/>
            <person name="Yu L."/>
            <person name="Shigenobu S."/>
            <person name="Wang J."/>
            <person name="Liu J."/>
            <person name="Flicek P."/>
            <person name="Searle S."/>
            <person name="Wang J."/>
            <person name="Kuratani S."/>
            <person name="Yin Y."/>
            <person name="Aken B."/>
            <person name="Zhang G."/>
            <person name="Irie N."/>
        </authorList>
    </citation>
    <scope>NUCLEOTIDE SEQUENCE [LARGE SCALE GENOMIC DNA]</scope>
</reference>
<dbReference type="Pfam" id="PF13837">
    <property type="entry name" value="Myb_DNA-bind_4"/>
    <property type="match status" value="1"/>
</dbReference>